<name>A0AAD7GCA9_MYCRO</name>
<sequence>MAQTSLPSSSLASSSSEAASLLQLPRELILLIYECLPEHDLIRLCQVSSLSKHLALLAILARHGVSESQLQSQEISNISTRALRALSACYPNFISNIRALNVHFNRTDAHHHAVCSLRRLAEDFPVIPWVTLTFCDPGWPLLSNELWNALSMALVALMGNNPGPVVVIRTAAVMAVRPRPRNILKRVWRTSTAPPVVDKEQLAKKLLYYLTSVITHTVKRATSIQMRSFTQPGAALGSFIILNPDSIFHLKISNWNNISPREWDCVVTDLHLPSLRTLFIGADLEYQPLSTFLDRHAQIERLEFTSDWSCLHGHDLPPFPISALPRLKHISAGPRVLARILQAPNGFPLLDYVAIAARDSIATDLDGRDRIRAALLAVAARPSVTNLMIHINGVEVPWKRFDEEEEGAEEILQGIQKLHILPWTPGAECDTFPNWLARFPALKKLTIIGNLFPFSKGPLVSEWLMEAIELACPYVVVKQERRIS</sequence>
<proteinExistence type="predicted"/>
<accession>A0AAD7GCA9</accession>
<dbReference type="Pfam" id="PF00646">
    <property type="entry name" value="F-box"/>
    <property type="match status" value="1"/>
</dbReference>
<dbReference type="Proteomes" id="UP001221757">
    <property type="component" value="Unassembled WGS sequence"/>
</dbReference>
<dbReference type="InterPro" id="IPR001810">
    <property type="entry name" value="F-box_dom"/>
</dbReference>
<evidence type="ECO:0000259" key="1">
    <source>
        <dbReference type="PROSITE" id="PS50181"/>
    </source>
</evidence>
<organism evidence="2 3">
    <name type="scientific">Mycena rosella</name>
    <name type="common">Pink bonnet</name>
    <name type="synonym">Agaricus rosellus</name>
    <dbReference type="NCBI Taxonomy" id="1033263"/>
    <lineage>
        <taxon>Eukaryota</taxon>
        <taxon>Fungi</taxon>
        <taxon>Dikarya</taxon>
        <taxon>Basidiomycota</taxon>
        <taxon>Agaricomycotina</taxon>
        <taxon>Agaricomycetes</taxon>
        <taxon>Agaricomycetidae</taxon>
        <taxon>Agaricales</taxon>
        <taxon>Marasmiineae</taxon>
        <taxon>Mycenaceae</taxon>
        <taxon>Mycena</taxon>
    </lineage>
</organism>
<comment type="caution">
    <text evidence="2">The sequence shown here is derived from an EMBL/GenBank/DDBJ whole genome shotgun (WGS) entry which is preliminary data.</text>
</comment>
<dbReference type="EMBL" id="JARKIE010000085">
    <property type="protein sequence ID" value="KAJ7687724.1"/>
    <property type="molecule type" value="Genomic_DNA"/>
</dbReference>
<keyword evidence="3" id="KW-1185">Reference proteome</keyword>
<evidence type="ECO:0000313" key="2">
    <source>
        <dbReference type="EMBL" id="KAJ7687724.1"/>
    </source>
</evidence>
<protein>
    <recommendedName>
        <fullName evidence="1">F-box domain-containing protein</fullName>
    </recommendedName>
</protein>
<dbReference type="PROSITE" id="PS50181">
    <property type="entry name" value="FBOX"/>
    <property type="match status" value="1"/>
</dbReference>
<evidence type="ECO:0000313" key="3">
    <source>
        <dbReference type="Proteomes" id="UP001221757"/>
    </source>
</evidence>
<reference evidence="2" key="1">
    <citation type="submission" date="2023-03" db="EMBL/GenBank/DDBJ databases">
        <title>Massive genome expansion in bonnet fungi (Mycena s.s.) driven by repeated elements and novel gene families across ecological guilds.</title>
        <authorList>
            <consortium name="Lawrence Berkeley National Laboratory"/>
            <person name="Harder C.B."/>
            <person name="Miyauchi S."/>
            <person name="Viragh M."/>
            <person name="Kuo A."/>
            <person name="Thoen E."/>
            <person name="Andreopoulos B."/>
            <person name="Lu D."/>
            <person name="Skrede I."/>
            <person name="Drula E."/>
            <person name="Henrissat B."/>
            <person name="Morin E."/>
            <person name="Kohler A."/>
            <person name="Barry K."/>
            <person name="LaButti K."/>
            <person name="Morin E."/>
            <person name="Salamov A."/>
            <person name="Lipzen A."/>
            <person name="Mereny Z."/>
            <person name="Hegedus B."/>
            <person name="Baldrian P."/>
            <person name="Stursova M."/>
            <person name="Weitz H."/>
            <person name="Taylor A."/>
            <person name="Grigoriev I.V."/>
            <person name="Nagy L.G."/>
            <person name="Martin F."/>
            <person name="Kauserud H."/>
        </authorList>
    </citation>
    <scope>NUCLEOTIDE SEQUENCE</scope>
    <source>
        <strain evidence="2">CBHHK067</strain>
    </source>
</reference>
<dbReference type="InterPro" id="IPR036047">
    <property type="entry name" value="F-box-like_dom_sf"/>
</dbReference>
<dbReference type="SUPFAM" id="SSF81383">
    <property type="entry name" value="F-box domain"/>
    <property type="match status" value="1"/>
</dbReference>
<feature type="domain" description="F-box" evidence="1">
    <location>
        <begin position="18"/>
        <end position="48"/>
    </location>
</feature>
<gene>
    <name evidence="2" type="ORF">B0H17DRAFT_680120</name>
</gene>
<dbReference type="CDD" id="cd09917">
    <property type="entry name" value="F-box_SF"/>
    <property type="match status" value="1"/>
</dbReference>
<dbReference type="AlphaFoldDB" id="A0AAD7GCA9"/>